<proteinExistence type="predicted"/>
<evidence type="ECO:0000313" key="1">
    <source>
        <dbReference type="EMBL" id="KAF9471828.1"/>
    </source>
</evidence>
<keyword evidence="2" id="KW-1185">Reference proteome</keyword>
<accession>A0A9P5YL55</accession>
<dbReference type="AlphaFoldDB" id="A0A9P5YL55"/>
<comment type="caution">
    <text evidence="1">The sequence shown here is derived from an EMBL/GenBank/DDBJ whole genome shotgun (WGS) entry which is preliminary data.</text>
</comment>
<sequence>MDTSSFSSSEDSAAVEVANEWRSQEESWKKEATRIRKQQKKIKAAIEDSWRIRLDFTLTTRADSVVLSNETFVPVREIRERSCMTREETRLMKADLVLLDGRVDKVRKDVQQMKMEKKGVKGSMESFEVRLDGILRRLNVLVISYNRQLQFKKNRLHLNCAHIQHPEFTYYVVNSL</sequence>
<gene>
    <name evidence="1" type="ORF">BDN70DRAFT_925974</name>
</gene>
<reference evidence="1" key="1">
    <citation type="submission" date="2020-11" db="EMBL/GenBank/DDBJ databases">
        <authorList>
            <consortium name="DOE Joint Genome Institute"/>
            <person name="Ahrendt S."/>
            <person name="Riley R."/>
            <person name="Andreopoulos W."/>
            <person name="Labutti K."/>
            <person name="Pangilinan J."/>
            <person name="Ruiz-Duenas F.J."/>
            <person name="Barrasa J.M."/>
            <person name="Sanchez-Garcia M."/>
            <person name="Camarero S."/>
            <person name="Miyauchi S."/>
            <person name="Serrano A."/>
            <person name="Linde D."/>
            <person name="Babiker R."/>
            <person name="Drula E."/>
            <person name="Ayuso-Fernandez I."/>
            <person name="Pacheco R."/>
            <person name="Padilla G."/>
            <person name="Ferreira P."/>
            <person name="Barriuso J."/>
            <person name="Kellner H."/>
            <person name="Castanera R."/>
            <person name="Alfaro M."/>
            <person name="Ramirez L."/>
            <person name="Pisabarro A.G."/>
            <person name="Kuo A."/>
            <person name="Tritt A."/>
            <person name="Lipzen A."/>
            <person name="He G."/>
            <person name="Yan M."/>
            <person name="Ng V."/>
            <person name="Cullen D."/>
            <person name="Martin F."/>
            <person name="Rosso M.-N."/>
            <person name="Henrissat B."/>
            <person name="Hibbett D."/>
            <person name="Martinez A.T."/>
            <person name="Grigoriev I.V."/>
        </authorList>
    </citation>
    <scope>NUCLEOTIDE SEQUENCE</scope>
    <source>
        <strain evidence="1">CIRM-BRFM 674</strain>
    </source>
</reference>
<dbReference type="Proteomes" id="UP000807469">
    <property type="component" value="Unassembled WGS sequence"/>
</dbReference>
<protein>
    <submittedName>
        <fullName evidence="1">Uncharacterized protein</fullName>
    </submittedName>
</protein>
<dbReference type="EMBL" id="MU155616">
    <property type="protein sequence ID" value="KAF9471828.1"/>
    <property type="molecule type" value="Genomic_DNA"/>
</dbReference>
<name>A0A9P5YL55_9AGAR</name>
<evidence type="ECO:0000313" key="2">
    <source>
        <dbReference type="Proteomes" id="UP000807469"/>
    </source>
</evidence>
<organism evidence="1 2">
    <name type="scientific">Pholiota conissans</name>
    <dbReference type="NCBI Taxonomy" id="109636"/>
    <lineage>
        <taxon>Eukaryota</taxon>
        <taxon>Fungi</taxon>
        <taxon>Dikarya</taxon>
        <taxon>Basidiomycota</taxon>
        <taxon>Agaricomycotina</taxon>
        <taxon>Agaricomycetes</taxon>
        <taxon>Agaricomycetidae</taxon>
        <taxon>Agaricales</taxon>
        <taxon>Agaricineae</taxon>
        <taxon>Strophariaceae</taxon>
        <taxon>Pholiota</taxon>
    </lineage>
</organism>